<feature type="region of interest" description="Disordered" evidence="5">
    <location>
        <begin position="1"/>
        <end position="24"/>
    </location>
</feature>
<dbReference type="Proteomes" id="UP000832041">
    <property type="component" value="Chromosome"/>
</dbReference>
<keyword evidence="3 6" id="KW-1133">Transmembrane helix</keyword>
<feature type="domain" description="Integral membrane bound transporter" evidence="7">
    <location>
        <begin position="389"/>
        <end position="513"/>
    </location>
</feature>
<keyword evidence="4 6" id="KW-0472">Membrane</keyword>
<evidence type="ECO:0000256" key="6">
    <source>
        <dbReference type="SAM" id="Phobius"/>
    </source>
</evidence>
<dbReference type="InterPro" id="IPR049453">
    <property type="entry name" value="Memb_transporter_dom"/>
</dbReference>
<reference evidence="8 9" key="1">
    <citation type="submission" date="2020-04" db="EMBL/GenBank/DDBJ databases">
        <title>Thermobifida alba genome sequencing and assembly.</title>
        <authorList>
            <person name="Luzics S."/>
            <person name="Horvath B."/>
            <person name="Nagy I."/>
            <person name="Toth A."/>
            <person name="Nagy I."/>
            <person name="Kukolya J."/>
        </authorList>
    </citation>
    <scope>NUCLEOTIDE SEQUENCE [LARGE SCALE GENOMIC DNA]</scope>
    <source>
        <strain evidence="8 9">DSM 43795</strain>
    </source>
</reference>
<feature type="transmembrane region" description="Helical" evidence="6">
    <location>
        <begin position="432"/>
        <end position="458"/>
    </location>
</feature>
<evidence type="ECO:0000256" key="4">
    <source>
        <dbReference type="ARBA" id="ARBA00023136"/>
    </source>
</evidence>
<feature type="transmembrane region" description="Helical" evidence="6">
    <location>
        <begin position="153"/>
        <end position="172"/>
    </location>
</feature>
<evidence type="ECO:0000256" key="1">
    <source>
        <dbReference type="ARBA" id="ARBA00004141"/>
    </source>
</evidence>
<organism evidence="8 9">
    <name type="scientific">Thermobifida alba</name>
    <name type="common">Thermomonospora alba</name>
    <dbReference type="NCBI Taxonomy" id="53522"/>
    <lineage>
        <taxon>Bacteria</taxon>
        <taxon>Bacillati</taxon>
        <taxon>Actinomycetota</taxon>
        <taxon>Actinomycetes</taxon>
        <taxon>Streptosporangiales</taxon>
        <taxon>Nocardiopsidaceae</taxon>
        <taxon>Thermobifida</taxon>
    </lineage>
</organism>
<dbReference type="Pfam" id="PF13515">
    <property type="entry name" value="FUSC_2"/>
    <property type="match status" value="1"/>
</dbReference>
<keyword evidence="9" id="KW-1185">Reference proteome</keyword>
<feature type="transmembrane region" description="Helical" evidence="6">
    <location>
        <begin position="470"/>
        <end position="489"/>
    </location>
</feature>
<evidence type="ECO:0000313" key="8">
    <source>
        <dbReference type="EMBL" id="UPT20285.1"/>
    </source>
</evidence>
<evidence type="ECO:0000259" key="7">
    <source>
        <dbReference type="Pfam" id="PF13515"/>
    </source>
</evidence>
<feature type="transmembrane region" description="Helical" evidence="6">
    <location>
        <begin position="96"/>
        <end position="116"/>
    </location>
</feature>
<protein>
    <submittedName>
        <fullName evidence="8">FUSC family protein</fullName>
    </submittedName>
</protein>
<evidence type="ECO:0000256" key="2">
    <source>
        <dbReference type="ARBA" id="ARBA00022692"/>
    </source>
</evidence>
<evidence type="ECO:0000256" key="5">
    <source>
        <dbReference type="SAM" id="MobiDB-lite"/>
    </source>
</evidence>
<dbReference type="EMBL" id="CP051627">
    <property type="protein sequence ID" value="UPT20285.1"/>
    <property type="molecule type" value="Genomic_DNA"/>
</dbReference>
<evidence type="ECO:0000313" key="9">
    <source>
        <dbReference type="Proteomes" id="UP000832041"/>
    </source>
</evidence>
<feature type="transmembrane region" description="Helical" evidence="6">
    <location>
        <begin position="501"/>
        <end position="519"/>
    </location>
</feature>
<name>A0ABY4L250_THEAE</name>
<feature type="transmembrane region" description="Helical" evidence="6">
    <location>
        <begin position="60"/>
        <end position="84"/>
    </location>
</feature>
<keyword evidence="2 6" id="KW-0812">Transmembrane</keyword>
<accession>A0ABY4L250</accession>
<comment type="subcellular location">
    <subcellularLocation>
        <location evidence="1">Membrane</location>
        <topology evidence="1">Multi-pass membrane protein</topology>
    </subcellularLocation>
</comment>
<proteinExistence type="predicted"/>
<feature type="transmembrane region" description="Helical" evidence="6">
    <location>
        <begin position="379"/>
        <end position="398"/>
    </location>
</feature>
<feature type="transmembrane region" description="Helical" evidence="6">
    <location>
        <begin position="122"/>
        <end position="141"/>
    </location>
</feature>
<evidence type="ECO:0000256" key="3">
    <source>
        <dbReference type="ARBA" id="ARBA00022989"/>
    </source>
</evidence>
<sequence>MGLVNGQETDDSSSPPPEGRPPARIRARIAERPRPRLDLRAVFGLAPGPWGWTRGLRAGIAMSLSFGLVAALFSPSLGSLAALGSMTALYERNTPYAHRAASLALIAAGFVASVAVGSLSAVSPWSAALAIGAVAGTATWACQSLRVEAPGPFYFVLVCAIATIVPGGIAAVPQHAGVAAIGAGVGWLVSMSGVLLRSRRPEERAVAAAFRHLGALLRAVGTPRVDHAQHDASLAVAAAWRIVLQAQTRGHRDSPRAARLRALLRWVSDIHLMATEVTLGRTTPLPGVVADFADDLARAVARPEASPAPERLDGARRGLRPRSLESRLYRLLARAARSARRLDHEVEGRGVQLYDRRTPPLLDSLRSGWSSESLVRPTALRMGITVAVAGLLAILLGFERFYWVPITAASVLQGGNVVLTANRSAQRAIGTAVGVVLGGLILALPLPLPAVVAVAALLQALAQTVLPRSFCYASIALTPMALLLAYTAAPYPVELLVRERIVDTLVGSLVGVAGALLLWRRASASRLPQTIATTLRTSRRVLLEALDPDVRLGPEQRYRLRRDLRADLLRLRGVYDSAVGDVPRAEHTAPLWPVVIAAQRTGYLALATLAAEDVPPTTHITLQRLGLAFDELSAALRERRAPRLGALPSMPDHPRLVMEVRALAAALRTAAAGRGSPQS</sequence>
<gene>
    <name evidence="8" type="ORF">FOF52_04325</name>
</gene>
<feature type="transmembrane region" description="Helical" evidence="6">
    <location>
        <begin position="178"/>
        <end position="196"/>
    </location>
</feature>